<feature type="transmembrane region" description="Helical" evidence="1">
    <location>
        <begin position="64"/>
        <end position="85"/>
    </location>
</feature>
<evidence type="ECO:0008006" key="4">
    <source>
        <dbReference type="Google" id="ProtNLM"/>
    </source>
</evidence>
<keyword evidence="3" id="KW-1185">Reference proteome</keyword>
<feature type="transmembrane region" description="Helical" evidence="1">
    <location>
        <begin position="20"/>
        <end position="44"/>
    </location>
</feature>
<gene>
    <name evidence="2" type="ORF">SAMN02745753_04280</name>
</gene>
<evidence type="ECO:0000313" key="3">
    <source>
        <dbReference type="Proteomes" id="UP000184517"/>
    </source>
</evidence>
<reference evidence="3" key="1">
    <citation type="submission" date="2016-11" db="EMBL/GenBank/DDBJ databases">
        <authorList>
            <person name="Varghese N."/>
            <person name="Submissions S."/>
        </authorList>
    </citation>
    <scope>NUCLEOTIDE SEQUENCE [LARGE SCALE GENOMIC DNA]</scope>
    <source>
        <strain evidence="3">DSM 16579</strain>
    </source>
</reference>
<evidence type="ECO:0000313" key="2">
    <source>
        <dbReference type="EMBL" id="SHG65325.1"/>
    </source>
</evidence>
<accession>A0A1M5LJY4</accession>
<dbReference type="RefSeq" id="WP_072841911.1">
    <property type="nucleotide sequence ID" value="NZ_FQVF01000026.1"/>
</dbReference>
<sequence>MTDTKSIGAMSYFLSPEARLTIIIPVILYNIAFWGLGAGAALLLTACYSGFLELLSKQAKSLSIIALILISGSAHFLYLNGFTFFGIKQESVFLSVGGSITVIIVFSFYSLIGRPVVRTQAENALPSLKLSPFYGTAKYDRVWQEVSLAWILTYGLKGVLVVILSKDMPHYSDFAVFFGAWPLTLLLIIFSYYWPSFRWLSVKTETK</sequence>
<keyword evidence="1" id="KW-0812">Transmembrane</keyword>
<dbReference type="EMBL" id="FQVF01000026">
    <property type="protein sequence ID" value="SHG65325.1"/>
    <property type="molecule type" value="Genomic_DNA"/>
</dbReference>
<keyword evidence="1" id="KW-1133">Transmembrane helix</keyword>
<feature type="transmembrane region" description="Helical" evidence="1">
    <location>
        <begin position="147"/>
        <end position="165"/>
    </location>
</feature>
<dbReference type="AlphaFoldDB" id="A0A1M5LJY4"/>
<dbReference type="Proteomes" id="UP000184517">
    <property type="component" value="Unassembled WGS sequence"/>
</dbReference>
<keyword evidence="1" id="KW-0472">Membrane</keyword>
<dbReference type="OrthoDB" id="6443340at2"/>
<feature type="transmembrane region" description="Helical" evidence="1">
    <location>
        <begin position="174"/>
        <end position="194"/>
    </location>
</feature>
<evidence type="ECO:0000256" key="1">
    <source>
        <dbReference type="SAM" id="Phobius"/>
    </source>
</evidence>
<feature type="transmembrane region" description="Helical" evidence="1">
    <location>
        <begin position="92"/>
        <end position="112"/>
    </location>
</feature>
<name>A0A1M5LJY4_9GAMM</name>
<protein>
    <recommendedName>
        <fullName evidence="4">Intracellular septation protein A</fullName>
    </recommendedName>
</protein>
<dbReference type="STRING" id="1122206.SAMN02745753_04280"/>
<proteinExistence type="predicted"/>
<organism evidence="2 3">
    <name type="scientific">Marinomonas polaris DSM 16579</name>
    <dbReference type="NCBI Taxonomy" id="1122206"/>
    <lineage>
        <taxon>Bacteria</taxon>
        <taxon>Pseudomonadati</taxon>
        <taxon>Pseudomonadota</taxon>
        <taxon>Gammaproteobacteria</taxon>
        <taxon>Oceanospirillales</taxon>
        <taxon>Oceanospirillaceae</taxon>
        <taxon>Marinomonas</taxon>
    </lineage>
</organism>